<keyword evidence="2" id="KW-1185">Reference proteome</keyword>
<accession>A0A5Q2Q868</accession>
<dbReference type="RefSeq" id="WP_153714323.1">
    <property type="nucleotide sequence ID" value="NZ_CP045871.1"/>
</dbReference>
<organism evidence="1 2">
    <name type="scientific">Litorivicinus lipolyticus</name>
    <dbReference type="NCBI Taxonomy" id="418701"/>
    <lineage>
        <taxon>Bacteria</taxon>
        <taxon>Pseudomonadati</taxon>
        <taxon>Pseudomonadota</taxon>
        <taxon>Gammaproteobacteria</taxon>
        <taxon>Oceanospirillales</taxon>
        <taxon>Litorivicinaceae</taxon>
        <taxon>Litorivicinus</taxon>
    </lineage>
</organism>
<name>A0A5Q2Q868_9GAMM</name>
<gene>
    <name evidence="1" type="ORF">GH975_09655</name>
</gene>
<reference evidence="1 2" key="1">
    <citation type="submission" date="2019-11" db="EMBL/GenBank/DDBJ databases">
        <authorList>
            <person name="Khan S.A."/>
            <person name="Jeon C.O."/>
            <person name="Chun B.H."/>
        </authorList>
    </citation>
    <scope>NUCLEOTIDE SEQUENCE [LARGE SCALE GENOMIC DNA]</scope>
    <source>
        <strain evidence="1 2">IMCC 1097</strain>
    </source>
</reference>
<proteinExistence type="predicted"/>
<sequence>MKRTNQIRRTRILNTTRRRVRLKARLLLNRRRDAQVRTWLMDALNAPTD</sequence>
<dbReference type="KEGG" id="llp:GH975_09655"/>
<evidence type="ECO:0000313" key="2">
    <source>
        <dbReference type="Proteomes" id="UP000388235"/>
    </source>
</evidence>
<dbReference type="AlphaFoldDB" id="A0A5Q2Q868"/>
<dbReference type="EMBL" id="CP045871">
    <property type="protein sequence ID" value="QGG80819.1"/>
    <property type="molecule type" value="Genomic_DNA"/>
</dbReference>
<dbReference type="Proteomes" id="UP000388235">
    <property type="component" value="Chromosome"/>
</dbReference>
<evidence type="ECO:0000313" key="1">
    <source>
        <dbReference type="EMBL" id="QGG80819.1"/>
    </source>
</evidence>
<protein>
    <submittedName>
        <fullName evidence="1">Uncharacterized protein</fullName>
    </submittedName>
</protein>